<dbReference type="EnsemblMetazoa" id="Aqu2.1.40025_001">
    <property type="protein sequence ID" value="Aqu2.1.40025_001"/>
    <property type="gene ID" value="Aqu2.1.40025"/>
</dbReference>
<sequence>MCFINYKAIKEEILGWGLLLKRKGRVTIKIRMIHKLHKLELRKIIYLKYYSVK</sequence>
<evidence type="ECO:0000313" key="1">
    <source>
        <dbReference type="EnsemblMetazoa" id="Aqu2.1.40025_001"/>
    </source>
</evidence>
<dbReference type="InParanoid" id="A0A1X7VJN4"/>
<proteinExistence type="predicted"/>
<organism evidence="1">
    <name type="scientific">Amphimedon queenslandica</name>
    <name type="common">Sponge</name>
    <dbReference type="NCBI Taxonomy" id="400682"/>
    <lineage>
        <taxon>Eukaryota</taxon>
        <taxon>Metazoa</taxon>
        <taxon>Porifera</taxon>
        <taxon>Demospongiae</taxon>
        <taxon>Heteroscleromorpha</taxon>
        <taxon>Haplosclerida</taxon>
        <taxon>Niphatidae</taxon>
        <taxon>Amphimedon</taxon>
    </lineage>
</organism>
<dbReference type="AlphaFoldDB" id="A0A1X7VJN4"/>
<reference evidence="1" key="1">
    <citation type="submission" date="2017-05" db="UniProtKB">
        <authorList>
            <consortium name="EnsemblMetazoa"/>
        </authorList>
    </citation>
    <scope>IDENTIFICATION</scope>
</reference>
<protein>
    <submittedName>
        <fullName evidence="1">Uncharacterized protein</fullName>
    </submittedName>
</protein>
<accession>A0A1X7VJN4</accession>
<name>A0A1X7VJN4_AMPQE</name>